<proteinExistence type="predicted"/>
<organism evidence="2 3">
    <name type="scientific">Imhoffiella purpurea</name>
    <dbReference type="NCBI Taxonomy" id="1249627"/>
    <lineage>
        <taxon>Bacteria</taxon>
        <taxon>Pseudomonadati</taxon>
        <taxon>Pseudomonadota</taxon>
        <taxon>Gammaproteobacteria</taxon>
        <taxon>Chromatiales</taxon>
        <taxon>Chromatiaceae</taxon>
        <taxon>Imhoffiella</taxon>
    </lineage>
</organism>
<protein>
    <submittedName>
        <fullName evidence="2">Uncharacterized protein</fullName>
    </submittedName>
</protein>
<feature type="signal peptide" evidence="1">
    <location>
        <begin position="1"/>
        <end position="21"/>
    </location>
</feature>
<keyword evidence="1" id="KW-0732">Signal</keyword>
<sequence length="201" mass="20953">MKAYALVVCATLAILASSAFAAPQWYVGYTFVYSESGNSCAFMRFRGDTYSLDEADVLYALFADRIVERVGTTSAFSHVLPSEALAEGKSGEETAAAFLAEGVGACEVAGEPVSGLVYVSGFGCEYQNESQMCIRSYVDVGDRDLSGQGIASGPAVLGGVFVKRPVWDASAALVQAGGAEVPYALDSSLGQAADAMFLVTD</sequence>
<keyword evidence="3" id="KW-1185">Reference proteome</keyword>
<accession>W9VG34</accession>
<dbReference type="STRING" id="1249627.D779_0704"/>
<dbReference type="Proteomes" id="UP000019460">
    <property type="component" value="Unassembled WGS sequence"/>
</dbReference>
<feature type="chain" id="PRO_5004931244" evidence="1">
    <location>
        <begin position="22"/>
        <end position="201"/>
    </location>
</feature>
<evidence type="ECO:0000313" key="2">
    <source>
        <dbReference type="EMBL" id="EXJ15956.1"/>
    </source>
</evidence>
<evidence type="ECO:0000256" key="1">
    <source>
        <dbReference type="SAM" id="SignalP"/>
    </source>
</evidence>
<dbReference type="EMBL" id="AONC01000017">
    <property type="protein sequence ID" value="EXJ15956.1"/>
    <property type="molecule type" value="Genomic_DNA"/>
</dbReference>
<reference evidence="2 3" key="1">
    <citation type="submission" date="2012-11" db="EMBL/GenBank/DDBJ databases">
        <title>Genome assembly of Thiorhodococcus sp. AK35.</title>
        <authorList>
            <person name="Nupur N."/>
            <person name="Khatri I."/>
            <person name="Subramanian S."/>
            <person name="Pinnaka A."/>
        </authorList>
    </citation>
    <scope>NUCLEOTIDE SEQUENCE [LARGE SCALE GENOMIC DNA]</scope>
    <source>
        <strain evidence="2 3">AK35</strain>
    </source>
</reference>
<dbReference type="AlphaFoldDB" id="W9VG34"/>
<dbReference type="RefSeq" id="WP_043751140.1">
    <property type="nucleotide sequence ID" value="NZ_AONC01000017.1"/>
</dbReference>
<name>W9VG34_9GAMM</name>
<gene>
    <name evidence="2" type="ORF">D779_0704</name>
</gene>
<evidence type="ECO:0000313" key="3">
    <source>
        <dbReference type="Proteomes" id="UP000019460"/>
    </source>
</evidence>
<comment type="caution">
    <text evidence="2">The sequence shown here is derived from an EMBL/GenBank/DDBJ whole genome shotgun (WGS) entry which is preliminary data.</text>
</comment>
<dbReference type="OrthoDB" id="9830962at2"/>